<organism evidence="2 3">
    <name type="scientific">Altererythrobacter xiamenensis</name>
    <dbReference type="NCBI Taxonomy" id="1316679"/>
    <lineage>
        <taxon>Bacteria</taxon>
        <taxon>Pseudomonadati</taxon>
        <taxon>Pseudomonadota</taxon>
        <taxon>Alphaproteobacteria</taxon>
        <taxon>Sphingomonadales</taxon>
        <taxon>Erythrobacteraceae</taxon>
        <taxon>Altererythrobacter</taxon>
    </lineage>
</organism>
<protein>
    <submittedName>
        <fullName evidence="2">PilZ domain-containing protein</fullName>
    </submittedName>
</protein>
<keyword evidence="3" id="KW-1185">Reference proteome</keyword>
<reference evidence="3" key="1">
    <citation type="submission" date="2017-04" db="EMBL/GenBank/DDBJ databases">
        <authorList>
            <person name="Varghese N."/>
            <person name="Submissions S."/>
        </authorList>
    </citation>
    <scope>NUCLEOTIDE SEQUENCE [LARGE SCALE GENOMIC DNA]</scope>
</reference>
<dbReference type="InterPro" id="IPR009875">
    <property type="entry name" value="PilZ_domain"/>
</dbReference>
<gene>
    <name evidence="2" type="ORF">SAMN06297468_0481</name>
</gene>
<sequence>MGGFARPLLAEIHQDSRRAERRTLSLSTQVSSYEDSTKALIHDLSENGLMIETSAELKPGDSLFVDLPFVGTIEARIVWQKDSSYGCEFIEPVSQATVSAALLRSTPEIPQSRPETVIEELKVGVKPTLEEMTSWEVEFERTKGATGYQLIGFRQTQDGTIIAMVTKTN</sequence>
<dbReference type="AlphaFoldDB" id="A0A1Y6EK08"/>
<evidence type="ECO:0000313" key="3">
    <source>
        <dbReference type="Proteomes" id="UP000194420"/>
    </source>
</evidence>
<name>A0A1Y6EK08_9SPHN</name>
<dbReference type="Gene3D" id="2.40.10.220">
    <property type="entry name" value="predicted glycosyltransferase like domains"/>
    <property type="match status" value="1"/>
</dbReference>
<accession>A0A1Y6EK08</accession>
<dbReference type="Proteomes" id="UP000194420">
    <property type="component" value="Unassembled WGS sequence"/>
</dbReference>
<dbReference type="SUPFAM" id="SSF141371">
    <property type="entry name" value="PilZ domain-like"/>
    <property type="match status" value="1"/>
</dbReference>
<feature type="domain" description="PilZ" evidence="1">
    <location>
        <begin position="17"/>
        <end position="97"/>
    </location>
</feature>
<dbReference type="GO" id="GO:0035438">
    <property type="term" value="F:cyclic-di-GMP binding"/>
    <property type="evidence" value="ECO:0007669"/>
    <property type="project" value="InterPro"/>
</dbReference>
<dbReference type="Pfam" id="PF07238">
    <property type="entry name" value="PilZ"/>
    <property type="match status" value="1"/>
</dbReference>
<dbReference type="EMBL" id="FXWG01000001">
    <property type="protein sequence ID" value="SMQ60902.1"/>
    <property type="molecule type" value="Genomic_DNA"/>
</dbReference>
<proteinExistence type="predicted"/>
<dbReference type="OrthoDB" id="9795572at2"/>
<evidence type="ECO:0000259" key="1">
    <source>
        <dbReference type="Pfam" id="PF07238"/>
    </source>
</evidence>
<dbReference type="RefSeq" id="WP_159456560.1">
    <property type="nucleotide sequence ID" value="NZ_FXWG01000001.1"/>
</dbReference>
<evidence type="ECO:0000313" key="2">
    <source>
        <dbReference type="EMBL" id="SMQ60902.1"/>
    </source>
</evidence>